<proteinExistence type="predicted"/>
<reference evidence="2 3" key="1">
    <citation type="submission" date="2019-06" db="EMBL/GenBank/DDBJ databases">
        <title>Genomic Encyclopedia of Type Strains, Phase IV (KMG-V): Genome sequencing to study the core and pangenomes of soil and plant-associated prokaryotes.</title>
        <authorList>
            <person name="Whitman W."/>
        </authorList>
    </citation>
    <scope>NUCLEOTIDE SEQUENCE [LARGE SCALE GENOMIC DNA]</scope>
    <source>
        <strain evidence="2 3">BR 10556</strain>
    </source>
</reference>
<keyword evidence="1" id="KW-0732">Signal</keyword>
<sequence length="73" mass="7722">MRSVLAMGLMFVLCTAANAATAYRSRAHDPRHPATDGSGADVTSRARFAVPGWSDEATRRWLNSASSNVGRGG</sequence>
<evidence type="ECO:0000256" key="1">
    <source>
        <dbReference type="SAM" id="SignalP"/>
    </source>
</evidence>
<organism evidence="2 3">
    <name type="scientific">Bradyrhizobium sacchari</name>
    <dbReference type="NCBI Taxonomy" id="1399419"/>
    <lineage>
        <taxon>Bacteria</taxon>
        <taxon>Pseudomonadati</taxon>
        <taxon>Pseudomonadota</taxon>
        <taxon>Alphaproteobacteria</taxon>
        <taxon>Hyphomicrobiales</taxon>
        <taxon>Nitrobacteraceae</taxon>
        <taxon>Bradyrhizobium</taxon>
    </lineage>
</organism>
<feature type="signal peptide" evidence="1">
    <location>
        <begin position="1"/>
        <end position="19"/>
    </location>
</feature>
<feature type="chain" id="PRO_5023049979" evidence="1">
    <location>
        <begin position="20"/>
        <end position="73"/>
    </location>
</feature>
<comment type="caution">
    <text evidence="2">The sequence shown here is derived from an EMBL/GenBank/DDBJ whole genome shotgun (WGS) entry which is preliminary data.</text>
</comment>
<gene>
    <name evidence="2" type="ORF">FBZ95_10151</name>
</gene>
<dbReference type="Proteomes" id="UP000315914">
    <property type="component" value="Unassembled WGS sequence"/>
</dbReference>
<name>A0A560KK71_9BRAD</name>
<evidence type="ECO:0000313" key="2">
    <source>
        <dbReference type="EMBL" id="TWB83617.1"/>
    </source>
</evidence>
<dbReference type="OrthoDB" id="8254545at2"/>
<evidence type="ECO:0000313" key="3">
    <source>
        <dbReference type="Proteomes" id="UP000315914"/>
    </source>
</evidence>
<dbReference type="EMBL" id="VITW01000001">
    <property type="protein sequence ID" value="TWB83617.1"/>
    <property type="molecule type" value="Genomic_DNA"/>
</dbReference>
<protein>
    <submittedName>
        <fullName evidence="2">Uncharacterized protein</fullName>
    </submittedName>
</protein>
<keyword evidence="3" id="KW-1185">Reference proteome</keyword>
<dbReference type="AlphaFoldDB" id="A0A560KK71"/>
<accession>A0A560KK71</accession>